<evidence type="ECO:0000256" key="8">
    <source>
        <dbReference type="ARBA" id="ARBA00023136"/>
    </source>
</evidence>
<keyword evidence="8 10" id="KW-0472">Membrane</keyword>
<feature type="transmembrane region" description="Helical" evidence="10">
    <location>
        <begin position="124"/>
        <end position="143"/>
    </location>
</feature>
<name>A0A7I9VMG8_9BACT</name>
<protein>
    <submittedName>
        <fullName evidence="11">Branched-chain amino acid ABC transporter permease</fullName>
    </submittedName>
</protein>
<dbReference type="Pfam" id="PF02653">
    <property type="entry name" value="BPD_transp_2"/>
    <property type="match status" value="1"/>
</dbReference>
<evidence type="ECO:0000256" key="6">
    <source>
        <dbReference type="ARBA" id="ARBA00022970"/>
    </source>
</evidence>
<feature type="transmembrane region" description="Helical" evidence="10">
    <location>
        <begin position="185"/>
        <end position="203"/>
    </location>
</feature>
<evidence type="ECO:0000256" key="7">
    <source>
        <dbReference type="ARBA" id="ARBA00022989"/>
    </source>
</evidence>
<reference evidence="12" key="1">
    <citation type="journal article" date="2020" name="Appl. Environ. Microbiol.">
        <title>Diazotrophic Anaeromyxobacter Isolates from Soils.</title>
        <authorList>
            <person name="Masuda Y."/>
            <person name="Yamanaka H."/>
            <person name="Xu Z.X."/>
            <person name="Shiratori Y."/>
            <person name="Aono T."/>
            <person name="Amachi S."/>
            <person name="Senoo K."/>
            <person name="Itoh H."/>
        </authorList>
    </citation>
    <scope>NUCLEOTIDE SEQUENCE [LARGE SCALE GENOMIC DNA]</scope>
    <source>
        <strain evidence="12">R267</strain>
    </source>
</reference>
<keyword evidence="12" id="KW-1185">Reference proteome</keyword>
<evidence type="ECO:0000256" key="10">
    <source>
        <dbReference type="SAM" id="Phobius"/>
    </source>
</evidence>
<keyword evidence="3" id="KW-1003">Cell membrane</keyword>
<evidence type="ECO:0000256" key="3">
    <source>
        <dbReference type="ARBA" id="ARBA00022475"/>
    </source>
</evidence>
<dbReference type="CDD" id="cd06582">
    <property type="entry name" value="TM_PBP1_LivH_like"/>
    <property type="match status" value="1"/>
</dbReference>
<proteinExistence type="inferred from homology"/>
<comment type="similarity">
    <text evidence="9">Belongs to the binding-protein-dependent transport system permease family. LivHM subfamily.</text>
</comment>
<dbReference type="GO" id="GO:0042941">
    <property type="term" value="P:D-alanine transmembrane transport"/>
    <property type="evidence" value="ECO:0007669"/>
    <property type="project" value="TreeGrafter"/>
</dbReference>
<dbReference type="GO" id="GO:0015190">
    <property type="term" value="F:L-leucine transmembrane transporter activity"/>
    <property type="evidence" value="ECO:0007669"/>
    <property type="project" value="TreeGrafter"/>
</dbReference>
<dbReference type="GO" id="GO:0015808">
    <property type="term" value="P:L-alanine transport"/>
    <property type="evidence" value="ECO:0007669"/>
    <property type="project" value="TreeGrafter"/>
</dbReference>
<feature type="transmembrane region" description="Helical" evidence="10">
    <location>
        <begin position="43"/>
        <end position="61"/>
    </location>
</feature>
<dbReference type="EMBL" id="BJTG01000005">
    <property type="protein sequence ID" value="GEJ57594.1"/>
    <property type="molecule type" value="Genomic_DNA"/>
</dbReference>
<feature type="transmembrane region" description="Helical" evidence="10">
    <location>
        <begin position="306"/>
        <end position="325"/>
    </location>
</feature>
<keyword evidence="5 10" id="KW-0812">Transmembrane</keyword>
<feature type="transmembrane region" description="Helical" evidence="10">
    <location>
        <begin position="231"/>
        <end position="250"/>
    </location>
</feature>
<dbReference type="InterPro" id="IPR052157">
    <property type="entry name" value="BCAA_transport_permease"/>
</dbReference>
<gene>
    <name evidence="11" type="primary">livB</name>
    <name evidence="11" type="ORF">AMYX_23350</name>
</gene>
<feature type="transmembrane region" description="Helical" evidence="10">
    <location>
        <begin position="91"/>
        <end position="112"/>
    </location>
</feature>
<dbReference type="GO" id="GO:1903806">
    <property type="term" value="P:L-isoleucine import across plasma membrane"/>
    <property type="evidence" value="ECO:0007669"/>
    <property type="project" value="TreeGrafter"/>
</dbReference>
<comment type="caution">
    <text evidence="11">The sequence shown here is derived from an EMBL/GenBank/DDBJ whole genome shotgun (WGS) entry which is preliminary data.</text>
</comment>
<dbReference type="GO" id="GO:0015192">
    <property type="term" value="F:L-phenylalanine transmembrane transporter activity"/>
    <property type="evidence" value="ECO:0007669"/>
    <property type="project" value="TreeGrafter"/>
</dbReference>
<dbReference type="PANTHER" id="PTHR11795:SF371">
    <property type="entry name" value="HIGH-AFFINITY BRANCHED-CHAIN AMINO ACID TRANSPORT SYSTEM PERMEASE PROTEIN LIVH"/>
    <property type="match status" value="1"/>
</dbReference>
<keyword evidence="7 10" id="KW-1133">Transmembrane helix</keyword>
<evidence type="ECO:0000256" key="5">
    <source>
        <dbReference type="ARBA" id="ARBA00022692"/>
    </source>
</evidence>
<keyword evidence="4" id="KW-0997">Cell inner membrane</keyword>
<evidence type="ECO:0000256" key="2">
    <source>
        <dbReference type="ARBA" id="ARBA00022448"/>
    </source>
</evidence>
<evidence type="ECO:0000313" key="11">
    <source>
        <dbReference type="EMBL" id="GEJ57594.1"/>
    </source>
</evidence>
<evidence type="ECO:0000313" key="12">
    <source>
        <dbReference type="Proteomes" id="UP000503640"/>
    </source>
</evidence>
<dbReference type="Proteomes" id="UP000503640">
    <property type="component" value="Unassembled WGS sequence"/>
</dbReference>
<comment type="subcellular location">
    <subcellularLocation>
        <location evidence="1">Cell membrane</location>
        <topology evidence="1">Multi-pass membrane protein</topology>
    </subcellularLocation>
</comment>
<dbReference type="GO" id="GO:0005304">
    <property type="term" value="F:L-valine transmembrane transporter activity"/>
    <property type="evidence" value="ECO:0007669"/>
    <property type="project" value="TreeGrafter"/>
</dbReference>
<evidence type="ECO:0000256" key="9">
    <source>
        <dbReference type="ARBA" id="ARBA00037998"/>
    </source>
</evidence>
<feature type="transmembrane region" description="Helical" evidence="10">
    <location>
        <begin position="270"/>
        <end position="294"/>
    </location>
</feature>
<dbReference type="GO" id="GO:0005886">
    <property type="term" value="C:plasma membrane"/>
    <property type="evidence" value="ECO:0007669"/>
    <property type="project" value="UniProtKB-SubCell"/>
</dbReference>
<dbReference type="GO" id="GO:0015188">
    <property type="term" value="F:L-isoleucine transmembrane transporter activity"/>
    <property type="evidence" value="ECO:0007669"/>
    <property type="project" value="TreeGrafter"/>
</dbReference>
<dbReference type="InterPro" id="IPR001851">
    <property type="entry name" value="ABC_transp_permease"/>
</dbReference>
<dbReference type="AlphaFoldDB" id="A0A7I9VMG8"/>
<organism evidence="11 12">
    <name type="scientific">Anaeromyxobacter diazotrophicus</name>
    <dbReference type="NCBI Taxonomy" id="2590199"/>
    <lineage>
        <taxon>Bacteria</taxon>
        <taxon>Pseudomonadati</taxon>
        <taxon>Myxococcota</taxon>
        <taxon>Myxococcia</taxon>
        <taxon>Myxococcales</taxon>
        <taxon>Cystobacterineae</taxon>
        <taxon>Anaeromyxobacteraceae</taxon>
        <taxon>Anaeromyxobacter</taxon>
    </lineage>
</organism>
<keyword evidence="2" id="KW-0813">Transport</keyword>
<keyword evidence="6" id="KW-0029">Amino-acid transport</keyword>
<dbReference type="PANTHER" id="PTHR11795">
    <property type="entry name" value="BRANCHED-CHAIN AMINO ACID TRANSPORT SYSTEM PERMEASE PROTEIN LIVH"/>
    <property type="match status" value="1"/>
</dbReference>
<evidence type="ECO:0000256" key="1">
    <source>
        <dbReference type="ARBA" id="ARBA00004651"/>
    </source>
</evidence>
<feature type="transmembrane region" description="Helical" evidence="10">
    <location>
        <begin position="68"/>
        <end position="85"/>
    </location>
</feature>
<accession>A0A7I9VMG8</accession>
<evidence type="ECO:0000256" key="4">
    <source>
        <dbReference type="ARBA" id="ARBA00022519"/>
    </source>
</evidence>
<sequence length="335" mass="35717">MTPFHAAGLSRDTPPSPRYRIFGEVRVTEFLQHLVNGLSVGTIYALIALGYTMVYGVLKLINFAHGDVYMVGAFSGFYLANAMGVGGSPSLAKALVVFVGSMIICGILGVLIERFAYRPLRHRARLTSLITAIGVSFLLEYGFQLPSIPGLGIPFPPGPTPRFFPEPFTRVAWEPFGVYVSNYDVISFFTAVGLMLLLQYIVYRTRFGTSMRAVSFDSQVAGLMGINVNRVIAGTFALGSALAAAAALLFAGSRPKVDPLMGLTLGIKAFVAAVFGGIGNVPGAMVGGLALGLAEEYVSGYALSSYRDGIAFAFLIIVLLVRPAGLFGSFRPEKV</sequence>